<organism evidence="2 3">
    <name type="scientific">Taenia crassiceps</name>
    <dbReference type="NCBI Taxonomy" id="6207"/>
    <lineage>
        <taxon>Eukaryota</taxon>
        <taxon>Metazoa</taxon>
        <taxon>Spiralia</taxon>
        <taxon>Lophotrochozoa</taxon>
        <taxon>Platyhelminthes</taxon>
        <taxon>Cestoda</taxon>
        <taxon>Eucestoda</taxon>
        <taxon>Cyclophyllidea</taxon>
        <taxon>Taeniidae</taxon>
        <taxon>Taenia</taxon>
    </lineage>
</organism>
<reference evidence="2" key="2">
    <citation type="submission" date="2024-12" db="EMBL/GenBank/DDBJ databases">
        <authorList>
            <person name="Estrada K."/>
            <person name="Bobes R.J."/>
            <person name="Sanchez-Flores A."/>
            <person name="Laclette J.P."/>
        </authorList>
    </citation>
    <scope>NUCLEOTIDE SEQUENCE</scope>
    <source>
        <strain evidence="2">WFUcys</strain>
        <tissue evidence="2">Peritoneal cavity of infected mice</tissue>
    </source>
</reference>
<gene>
    <name evidence="1" type="ORF">TcWFU_002813</name>
    <name evidence="2" type="ORF">TcWFU_005745</name>
</gene>
<dbReference type="EMBL" id="JAKROA010000015">
    <property type="protein sequence ID" value="KAL5103863.1"/>
    <property type="molecule type" value="Genomic_DNA"/>
</dbReference>
<evidence type="ECO:0000313" key="1">
    <source>
        <dbReference type="EMBL" id="KAL5103863.1"/>
    </source>
</evidence>
<sequence>MRSVSAAALEWVSPVHLPFSPLLPPMHALPAIPSITLTPHLFYYIGPTPTISLFLHAILEWAPPRPSVPSPTLHKPLTPTRLRDTLVNHLADHLLSPATLPSCQTFQPTVPQRTNCQFTTFFSFTLVCHPRTYRNLPFMRVLQPQGRTACIPHEWVNTKIAHTTLRKRSKETLNSIYWTNDSNATAANNDNTPAALAISTDVCIK</sequence>
<dbReference type="Proteomes" id="UP001651158">
    <property type="component" value="Unassembled WGS sequence"/>
</dbReference>
<evidence type="ECO:0000313" key="2">
    <source>
        <dbReference type="EMBL" id="KAL5103925.1"/>
    </source>
</evidence>
<keyword evidence="3" id="KW-1185">Reference proteome</keyword>
<protein>
    <submittedName>
        <fullName evidence="2">Uncharacterized protein</fullName>
    </submittedName>
</protein>
<evidence type="ECO:0000313" key="3">
    <source>
        <dbReference type="Proteomes" id="UP001651158"/>
    </source>
</evidence>
<accession>A0ABR4Q2W0</accession>
<proteinExistence type="predicted"/>
<reference evidence="2 3" key="1">
    <citation type="journal article" date="2022" name="Front. Cell. Infect. Microbiol.">
        <title>The Genomes of Two Strains of Taenia crassiceps the Animal Model for the Study of Human Cysticercosis.</title>
        <authorList>
            <person name="Bobes R.J."/>
            <person name="Estrada K."/>
            <person name="Rios-Valencia D.G."/>
            <person name="Calderon-Gallegos A."/>
            <person name="de la Torre P."/>
            <person name="Carrero J.C."/>
            <person name="Sanchez-Flores A."/>
            <person name="Laclette J.P."/>
        </authorList>
    </citation>
    <scope>NUCLEOTIDE SEQUENCE [LARGE SCALE GENOMIC DNA]</scope>
    <source>
        <strain evidence="2">WFUcys</strain>
    </source>
</reference>
<comment type="caution">
    <text evidence="2">The sequence shown here is derived from an EMBL/GenBank/DDBJ whole genome shotgun (WGS) entry which is preliminary data.</text>
</comment>
<name>A0ABR4Q2W0_9CEST</name>
<dbReference type="EMBL" id="JAKROA010000015">
    <property type="protein sequence ID" value="KAL5103925.1"/>
    <property type="molecule type" value="Genomic_DNA"/>
</dbReference>